<comment type="catalytic activity">
    <reaction evidence="7 9">
        <text>L-methionyl-[protein] + [thioredoxin]-disulfide + H2O = L-methionyl-(R)-S-oxide-[protein] + [thioredoxin]-dithiol</text>
        <dbReference type="Rhea" id="RHEA:24164"/>
        <dbReference type="Rhea" id="RHEA-COMP:10698"/>
        <dbReference type="Rhea" id="RHEA-COMP:10700"/>
        <dbReference type="Rhea" id="RHEA-COMP:12313"/>
        <dbReference type="Rhea" id="RHEA-COMP:12314"/>
        <dbReference type="ChEBI" id="CHEBI:15377"/>
        <dbReference type="ChEBI" id="CHEBI:16044"/>
        <dbReference type="ChEBI" id="CHEBI:29950"/>
        <dbReference type="ChEBI" id="CHEBI:45764"/>
        <dbReference type="ChEBI" id="CHEBI:50058"/>
        <dbReference type="EC" id="1.8.4.12"/>
    </reaction>
</comment>
<evidence type="ECO:0000313" key="12">
    <source>
        <dbReference type="Proteomes" id="UP000093391"/>
    </source>
</evidence>
<dbReference type="STRING" id="1789224.BFG52_08875"/>
<dbReference type="AlphaFoldDB" id="A0A1B2LZS4"/>
<dbReference type="GO" id="GO:0005737">
    <property type="term" value="C:cytoplasm"/>
    <property type="evidence" value="ECO:0007669"/>
    <property type="project" value="TreeGrafter"/>
</dbReference>
<feature type="binding site" evidence="9">
    <location>
        <position position="47"/>
    </location>
    <ligand>
        <name>Zn(2+)</name>
        <dbReference type="ChEBI" id="CHEBI:29105"/>
    </ligand>
</feature>
<evidence type="ECO:0000256" key="9">
    <source>
        <dbReference type="HAMAP-Rule" id="MF_01400"/>
    </source>
</evidence>
<evidence type="ECO:0000256" key="6">
    <source>
        <dbReference type="ARBA" id="ARBA00023002"/>
    </source>
</evidence>
<dbReference type="Gene3D" id="2.170.150.20">
    <property type="entry name" value="Peptide methionine sulfoxide reductase"/>
    <property type="match status" value="1"/>
</dbReference>
<dbReference type="KEGG" id="ala:BFG52_08875"/>
<dbReference type="GO" id="GO:0033743">
    <property type="term" value="F:peptide-methionine (R)-S-oxide reductase activity"/>
    <property type="evidence" value="ECO:0007669"/>
    <property type="project" value="UniProtKB-UniRule"/>
</dbReference>
<accession>A0A1B2LZS4</accession>
<dbReference type="HAMAP" id="MF_01400">
    <property type="entry name" value="MsrB"/>
    <property type="match status" value="1"/>
</dbReference>
<evidence type="ECO:0000313" key="11">
    <source>
        <dbReference type="EMBL" id="AOA58454.1"/>
    </source>
</evidence>
<evidence type="ECO:0000256" key="5">
    <source>
        <dbReference type="ARBA" id="ARBA00022833"/>
    </source>
</evidence>
<evidence type="ECO:0000256" key="1">
    <source>
        <dbReference type="ARBA" id="ARBA00007174"/>
    </source>
</evidence>
<comment type="similarity">
    <text evidence="1 9">Belongs to the MsrB Met sulfoxide reductase family.</text>
</comment>
<feature type="domain" description="MsrB" evidence="10">
    <location>
        <begin position="8"/>
        <end position="130"/>
    </location>
</feature>
<keyword evidence="6 9" id="KW-0560">Oxidoreductase</keyword>
<dbReference type="OrthoDB" id="9785497at2"/>
<evidence type="ECO:0000256" key="8">
    <source>
        <dbReference type="ARBA" id="ARBA00075819"/>
    </source>
</evidence>
<sequence length="139" mass="16076">MGKLNKTEREWQRALSPEEFRITRQKGTEPAFTGKYWNSHQQGIYVCRCCGEPLFSSEHKYDSGCGWPSFYRSIENAAIEEHEDLSHGMHRIEIVCHHCDAHLGHVFEDGPEPTGLRYCVNSTSLDLKTQEKNDEDNYP</sequence>
<feature type="active site" description="Nucleophile" evidence="9">
    <location>
        <position position="119"/>
    </location>
</feature>
<dbReference type="GO" id="GO:0006979">
    <property type="term" value="P:response to oxidative stress"/>
    <property type="evidence" value="ECO:0007669"/>
    <property type="project" value="InterPro"/>
</dbReference>
<dbReference type="FunFam" id="2.170.150.20:FF:000001">
    <property type="entry name" value="Peptide methionine sulfoxide reductase MsrB"/>
    <property type="match status" value="1"/>
</dbReference>
<keyword evidence="4 9" id="KW-0479">Metal-binding</keyword>
<reference evidence="11 12" key="1">
    <citation type="submission" date="2016-08" db="EMBL/GenBank/DDBJ databases">
        <authorList>
            <person name="Seilhamer J.J."/>
        </authorList>
    </citation>
    <scope>NUCLEOTIDE SEQUENCE [LARGE SCALE GENOMIC DNA]</scope>
    <source>
        <strain evidence="11 12">BRTC-1</strain>
    </source>
</reference>
<gene>
    <name evidence="9" type="primary">msrB</name>
    <name evidence="11" type="ORF">BFG52_08875</name>
</gene>
<evidence type="ECO:0000256" key="3">
    <source>
        <dbReference type="ARBA" id="ARBA00021130"/>
    </source>
</evidence>
<feature type="binding site" evidence="9">
    <location>
        <position position="96"/>
    </location>
    <ligand>
        <name>Zn(2+)</name>
        <dbReference type="ChEBI" id="CHEBI:29105"/>
    </ligand>
</feature>
<dbReference type="InterPro" id="IPR002579">
    <property type="entry name" value="Met_Sox_Rdtase_MsrB_dom"/>
</dbReference>
<evidence type="ECO:0000256" key="4">
    <source>
        <dbReference type="ARBA" id="ARBA00022723"/>
    </source>
</evidence>
<name>A0A1B2LZS4_9GAMM</name>
<dbReference type="RefSeq" id="WP_067554916.1">
    <property type="nucleotide sequence ID" value="NZ_CP016895.1"/>
</dbReference>
<dbReference type="GO" id="GO:0008270">
    <property type="term" value="F:zinc ion binding"/>
    <property type="evidence" value="ECO:0007669"/>
    <property type="project" value="UniProtKB-UniRule"/>
</dbReference>
<keyword evidence="12" id="KW-1185">Reference proteome</keyword>
<evidence type="ECO:0000256" key="2">
    <source>
        <dbReference type="ARBA" id="ARBA00012499"/>
    </source>
</evidence>
<organism evidence="11 12">
    <name type="scientific">Acinetobacter larvae</name>
    <dbReference type="NCBI Taxonomy" id="1789224"/>
    <lineage>
        <taxon>Bacteria</taxon>
        <taxon>Pseudomonadati</taxon>
        <taxon>Pseudomonadota</taxon>
        <taxon>Gammaproteobacteria</taxon>
        <taxon>Moraxellales</taxon>
        <taxon>Moraxellaceae</taxon>
        <taxon>Acinetobacter</taxon>
    </lineage>
</organism>
<dbReference type="SUPFAM" id="SSF51316">
    <property type="entry name" value="Mss4-like"/>
    <property type="match status" value="1"/>
</dbReference>
<dbReference type="PROSITE" id="PS51790">
    <property type="entry name" value="MSRB"/>
    <property type="match status" value="1"/>
</dbReference>
<keyword evidence="5 9" id="KW-0862">Zinc</keyword>
<comment type="cofactor">
    <cofactor evidence="9">
        <name>Zn(2+)</name>
        <dbReference type="ChEBI" id="CHEBI:29105"/>
    </cofactor>
    <text evidence="9">Binds 1 zinc ion per subunit. The zinc ion is important for the structural integrity of the protein.</text>
</comment>
<dbReference type="GO" id="GO:0030091">
    <property type="term" value="P:protein repair"/>
    <property type="evidence" value="ECO:0007669"/>
    <property type="project" value="InterPro"/>
</dbReference>
<dbReference type="EMBL" id="CP016895">
    <property type="protein sequence ID" value="AOA58454.1"/>
    <property type="molecule type" value="Genomic_DNA"/>
</dbReference>
<dbReference type="Pfam" id="PF01641">
    <property type="entry name" value="SelR"/>
    <property type="match status" value="1"/>
</dbReference>
<dbReference type="PANTHER" id="PTHR10173:SF52">
    <property type="entry name" value="METHIONINE-R-SULFOXIDE REDUCTASE B1"/>
    <property type="match status" value="1"/>
</dbReference>
<proteinExistence type="inferred from homology"/>
<dbReference type="InterPro" id="IPR011057">
    <property type="entry name" value="Mss4-like_sf"/>
</dbReference>
<dbReference type="PANTHER" id="PTHR10173">
    <property type="entry name" value="METHIONINE SULFOXIDE REDUCTASE"/>
    <property type="match status" value="1"/>
</dbReference>
<feature type="binding site" evidence="9">
    <location>
        <position position="50"/>
    </location>
    <ligand>
        <name>Zn(2+)</name>
        <dbReference type="ChEBI" id="CHEBI:29105"/>
    </ligand>
</feature>
<feature type="binding site" evidence="9">
    <location>
        <position position="99"/>
    </location>
    <ligand>
        <name>Zn(2+)</name>
        <dbReference type="ChEBI" id="CHEBI:29105"/>
    </ligand>
</feature>
<dbReference type="NCBIfam" id="TIGR00357">
    <property type="entry name" value="peptide-methionine (R)-S-oxide reductase MsrB"/>
    <property type="match status" value="1"/>
</dbReference>
<dbReference type="EC" id="1.8.4.12" evidence="2 9"/>
<dbReference type="InterPro" id="IPR028427">
    <property type="entry name" value="Met_Sox_Rdtase_MsrB"/>
</dbReference>
<evidence type="ECO:0000259" key="10">
    <source>
        <dbReference type="PROSITE" id="PS51790"/>
    </source>
</evidence>
<protein>
    <recommendedName>
        <fullName evidence="3 9">Peptide methionine sulfoxide reductase MsrB</fullName>
        <ecNumber evidence="2 9">1.8.4.12</ecNumber>
    </recommendedName>
    <alternativeName>
        <fullName evidence="8 9">Peptide-methionine (R)-S-oxide reductase</fullName>
    </alternativeName>
</protein>
<evidence type="ECO:0000256" key="7">
    <source>
        <dbReference type="ARBA" id="ARBA00048488"/>
    </source>
</evidence>
<dbReference type="Proteomes" id="UP000093391">
    <property type="component" value="Chromosome"/>
</dbReference>